<gene>
    <name evidence="3" type="ORF">HGB44_00435</name>
</gene>
<evidence type="ECO:0000256" key="1">
    <source>
        <dbReference type="SAM" id="MobiDB-lite"/>
    </source>
</evidence>
<dbReference type="AlphaFoldDB" id="A0A7X6M7P6"/>
<keyword evidence="2" id="KW-0812">Transmembrane</keyword>
<organism evidence="3 4">
    <name type="scientific">Nocardiopsis alborubida</name>
    <dbReference type="NCBI Taxonomy" id="146802"/>
    <lineage>
        <taxon>Bacteria</taxon>
        <taxon>Bacillati</taxon>
        <taxon>Actinomycetota</taxon>
        <taxon>Actinomycetes</taxon>
        <taxon>Streptosporangiales</taxon>
        <taxon>Nocardiopsidaceae</taxon>
        <taxon>Nocardiopsis</taxon>
    </lineage>
</organism>
<dbReference type="RefSeq" id="WP_061082813.1">
    <property type="nucleotide sequence ID" value="NZ_JAAXPG010000001.1"/>
</dbReference>
<dbReference type="EMBL" id="JAAXPG010000001">
    <property type="protein sequence ID" value="NKY96153.1"/>
    <property type="molecule type" value="Genomic_DNA"/>
</dbReference>
<keyword evidence="4" id="KW-1185">Reference proteome</keyword>
<keyword evidence="2" id="KW-1133">Transmembrane helix</keyword>
<proteinExistence type="predicted"/>
<evidence type="ECO:0000313" key="4">
    <source>
        <dbReference type="Proteomes" id="UP000553209"/>
    </source>
</evidence>
<evidence type="ECO:0000256" key="2">
    <source>
        <dbReference type="SAM" id="Phobius"/>
    </source>
</evidence>
<sequence>MPAHTLSEPSLDLLVALLGTADTWPMLLLVLLVAVPAVWSRDARRRRRARQVLALLRPHRGSDEEPRSGAEEDRYRM</sequence>
<feature type="transmembrane region" description="Helical" evidence="2">
    <location>
        <begin position="23"/>
        <end position="40"/>
    </location>
</feature>
<protein>
    <submittedName>
        <fullName evidence="3">Uncharacterized protein</fullName>
    </submittedName>
</protein>
<name>A0A7X6M7P6_9ACTN</name>
<feature type="region of interest" description="Disordered" evidence="1">
    <location>
        <begin position="57"/>
        <end position="77"/>
    </location>
</feature>
<accession>A0A7X6M7P6</accession>
<evidence type="ECO:0000313" key="3">
    <source>
        <dbReference type="EMBL" id="NKY96153.1"/>
    </source>
</evidence>
<comment type="caution">
    <text evidence="3">The sequence shown here is derived from an EMBL/GenBank/DDBJ whole genome shotgun (WGS) entry which is preliminary data.</text>
</comment>
<dbReference type="Proteomes" id="UP000553209">
    <property type="component" value="Unassembled WGS sequence"/>
</dbReference>
<keyword evidence="2" id="KW-0472">Membrane</keyword>
<reference evidence="3 4" key="1">
    <citation type="submission" date="2020-04" db="EMBL/GenBank/DDBJ databases">
        <title>MicrobeNet Type strains.</title>
        <authorList>
            <person name="Nicholson A.C."/>
        </authorList>
    </citation>
    <scope>NUCLEOTIDE SEQUENCE [LARGE SCALE GENOMIC DNA]</scope>
    <source>
        <strain evidence="3 4">ATCC 23612</strain>
    </source>
</reference>
<feature type="compositionally biased region" description="Basic and acidic residues" evidence="1">
    <location>
        <begin position="60"/>
        <end position="77"/>
    </location>
</feature>